<proteinExistence type="inferred from homology"/>
<dbReference type="InterPro" id="IPR004839">
    <property type="entry name" value="Aminotransferase_I/II_large"/>
</dbReference>
<evidence type="ECO:0000256" key="6">
    <source>
        <dbReference type="SAM" id="Phobius"/>
    </source>
</evidence>
<dbReference type="InterPro" id="IPR015424">
    <property type="entry name" value="PyrdxlP-dep_Trfase"/>
</dbReference>
<keyword evidence="4 8" id="KW-0808">Transferase</keyword>
<dbReference type="SUPFAM" id="SSF53383">
    <property type="entry name" value="PLP-dependent transferases"/>
    <property type="match status" value="1"/>
</dbReference>
<dbReference type="EMBL" id="JAUKUD010000004">
    <property type="protein sequence ID" value="KAK0745945.1"/>
    <property type="molecule type" value="Genomic_DNA"/>
</dbReference>
<evidence type="ECO:0000256" key="4">
    <source>
        <dbReference type="ARBA" id="ARBA00022679"/>
    </source>
</evidence>
<evidence type="ECO:0000259" key="7">
    <source>
        <dbReference type="Pfam" id="PF00155"/>
    </source>
</evidence>
<dbReference type="PANTHER" id="PTHR42790:SF21">
    <property type="entry name" value="AROMATIC_AMINOADIPATE AMINOTRANSFERASE 1"/>
    <property type="match status" value="1"/>
</dbReference>
<protein>
    <submittedName>
        <fullName evidence="8">Pyridoxal phosphate-dependent transferase</fullName>
    </submittedName>
</protein>
<evidence type="ECO:0000256" key="3">
    <source>
        <dbReference type="ARBA" id="ARBA00022576"/>
    </source>
</evidence>
<keyword evidence="5" id="KW-0663">Pyridoxal phosphate</keyword>
<dbReference type="AlphaFoldDB" id="A0AA40EUU4"/>
<dbReference type="GO" id="GO:0047536">
    <property type="term" value="F:2-aminoadipate transaminase activity"/>
    <property type="evidence" value="ECO:0007669"/>
    <property type="project" value="TreeGrafter"/>
</dbReference>
<keyword evidence="9" id="KW-1185">Reference proteome</keyword>
<organism evidence="8 9">
    <name type="scientific">Schizothecium vesticola</name>
    <dbReference type="NCBI Taxonomy" id="314040"/>
    <lineage>
        <taxon>Eukaryota</taxon>
        <taxon>Fungi</taxon>
        <taxon>Dikarya</taxon>
        <taxon>Ascomycota</taxon>
        <taxon>Pezizomycotina</taxon>
        <taxon>Sordariomycetes</taxon>
        <taxon>Sordariomycetidae</taxon>
        <taxon>Sordariales</taxon>
        <taxon>Schizotheciaceae</taxon>
        <taxon>Schizothecium</taxon>
    </lineage>
</organism>
<evidence type="ECO:0000256" key="5">
    <source>
        <dbReference type="ARBA" id="ARBA00022898"/>
    </source>
</evidence>
<dbReference type="Proteomes" id="UP001172155">
    <property type="component" value="Unassembled WGS sequence"/>
</dbReference>
<dbReference type="GO" id="GO:0030170">
    <property type="term" value="F:pyridoxal phosphate binding"/>
    <property type="evidence" value="ECO:0007669"/>
    <property type="project" value="InterPro"/>
</dbReference>
<keyword evidence="3" id="KW-0032">Aminotransferase</keyword>
<evidence type="ECO:0000256" key="2">
    <source>
        <dbReference type="ARBA" id="ARBA00007441"/>
    </source>
</evidence>
<comment type="similarity">
    <text evidence="2">Belongs to the class-I pyridoxal-phosphate-dependent aminotransferase family.</text>
</comment>
<feature type="domain" description="Aminotransferase class I/classII large" evidence="7">
    <location>
        <begin position="283"/>
        <end position="652"/>
    </location>
</feature>
<comment type="cofactor">
    <cofactor evidence="1">
        <name>pyridoxal 5'-phosphate</name>
        <dbReference type="ChEBI" id="CHEBI:597326"/>
    </cofactor>
</comment>
<evidence type="ECO:0000256" key="1">
    <source>
        <dbReference type="ARBA" id="ARBA00001933"/>
    </source>
</evidence>
<dbReference type="GO" id="GO:0019878">
    <property type="term" value="P:lysine biosynthetic process via aminoadipic acid"/>
    <property type="evidence" value="ECO:0007669"/>
    <property type="project" value="TreeGrafter"/>
</dbReference>
<dbReference type="GO" id="GO:0008793">
    <property type="term" value="F:aromatic-amino-acid transaminase activity"/>
    <property type="evidence" value="ECO:0007669"/>
    <property type="project" value="TreeGrafter"/>
</dbReference>
<dbReference type="Gene3D" id="3.40.640.10">
    <property type="entry name" value="Type I PLP-dependent aspartate aminotransferase-like (Major domain)"/>
    <property type="match status" value="1"/>
</dbReference>
<reference evidence="8" key="1">
    <citation type="submission" date="2023-06" db="EMBL/GenBank/DDBJ databases">
        <title>Genome-scale phylogeny and comparative genomics of the fungal order Sordariales.</title>
        <authorList>
            <consortium name="Lawrence Berkeley National Laboratory"/>
            <person name="Hensen N."/>
            <person name="Bonometti L."/>
            <person name="Westerberg I."/>
            <person name="Brannstrom I.O."/>
            <person name="Guillou S."/>
            <person name="Cros-Aarteil S."/>
            <person name="Calhoun S."/>
            <person name="Haridas S."/>
            <person name="Kuo A."/>
            <person name="Mondo S."/>
            <person name="Pangilinan J."/>
            <person name="Riley R."/>
            <person name="LaButti K."/>
            <person name="Andreopoulos B."/>
            <person name="Lipzen A."/>
            <person name="Chen C."/>
            <person name="Yanf M."/>
            <person name="Daum C."/>
            <person name="Ng V."/>
            <person name="Clum A."/>
            <person name="Steindorff A."/>
            <person name="Ohm R."/>
            <person name="Martin F."/>
            <person name="Silar P."/>
            <person name="Natvig D."/>
            <person name="Lalanne C."/>
            <person name="Gautier V."/>
            <person name="Ament-velasquez S.L."/>
            <person name="Kruys A."/>
            <person name="Hutchinson M.I."/>
            <person name="Powell A.J."/>
            <person name="Barry K."/>
            <person name="Miller A.N."/>
            <person name="Grigoriev I.V."/>
            <person name="Debuchy R."/>
            <person name="Gladieux P."/>
            <person name="Thoren M.H."/>
            <person name="Johannesson H."/>
        </authorList>
    </citation>
    <scope>NUCLEOTIDE SEQUENCE</scope>
    <source>
        <strain evidence="8">SMH3187-1</strain>
    </source>
</reference>
<evidence type="ECO:0000313" key="9">
    <source>
        <dbReference type="Proteomes" id="UP001172155"/>
    </source>
</evidence>
<feature type="transmembrane region" description="Helical" evidence="6">
    <location>
        <begin position="12"/>
        <end position="31"/>
    </location>
</feature>
<dbReference type="GO" id="GO:0009074">
    <property type="term" value="P:aromatic amino acid family catabolic process"/>
    <property type="evidence" value="ECO:0007669"/>
    <property type="project" value="TreeGrafter"/>
</dbReference>
<accession>A0AA40EUU4</accession>
<dbReference type="InterPro" id="IPR050859">
    <property type="entry name" value="Class-I_PLP-dep_aminotransf"/>
</dbReference>
<name>A0AA40EUU4_9PEZI</name>
<sequence length="662" mass="72073">MLIPLTRCFVSLDPPLLLLLLSCIIYFPILLPGTPSLHGKFDACFDHSFGRLIPPQPLPPPCQAASFPVPSAMRRSTVSAASGIGARLALGRSPLPRPSAVHTPHAAIVPHNRIHGFHSQSPNHYSEVLAPAAKTTVLPAGEVAAEPAPPPPYRVTIAELAERRAKAGRLVAPTAAYSQTDMFKGPSAGKPLSKDWTHHISSEAASREPCVLKQAARHLKTPGLISLGGGLPSADNFPITSLSIHALSPPSFSPTDPPLDLNIAKYTATHPPFTSEYDLSIALNYGQANGSAQLNRFVAEHTELVCAPATSDWRSCLTIGSTGALEQVFRLLLDRTRHDSLLTEEHSFATALETAHPLGARVFGVPTDAQGLLPSALDALLTSWDPAARRGARKPHVLYTVPTGQNPTGALQSPQRRRAIYAVAQRHDLLIVEDEPYYFLQFPPPGVPPPPPEAESTTEFLTSLAPAYLSFDTDGRVLRLDSFSKVAVPGARLGWLTASAQLVERYERHAEVASQGPSGFSQAVVWRLVDEAWGHEGYLRWLMGLRGRYAARRDVLVGACGRELPEVCSWGETRAGMFHWIKVDYTKHPDYPRKSILEMEEEIFDRCIKGGVLVARGSWFRAEPDKPPSGLFFRTTFAAATEENMVEAIKRLGKVIGEVFRL</sequence>
<keyword evidence="6" id="KW-0472">Membrane</keyword>
<evidence type="ECO:0000313" key="8">
    <source>
        <dbReference type="EMBL" id="KAK0745945.1"/>
    </source>
</evidence>
<dbReference type="PANTHER" id="PTHR42790">
    <property type="entry name" value="AMINOTRANSFERASE"/>
    <property type="match status" value="1"/>
</dbReference>
<dbReference type="Pfam" id="PF00155">
    <property type="entry name" value="Aminotran_1_2"/>
    <property type="match status" value="1"/>
</dbReference>
<keyword evidence="6" id="KW-0812">Transmembrane</keyword>
<gene>
    <name evidence="8" type="ORF">B0T18DRAFT_410503</name>
</gene>
<dbReference type="GO" id="GO:0006571">
    <property type="term" value="P:tyrosine biosynthetic process"/>
    <property type="evidence" value="ECO:0007669"/>
    <property type="project" value="TreeGrafter"/>
</dbReference>
<dbReference type="CDD" id="cd00609">
    <property type="entry name" value="AAT_like"/>
    <property type="match status" value="1"/>
</dbReference>
<dbReference type="InterPro" id="IPR015421">
    <property type="entry name" value="PyrdxlP-dep_Trfase_major"/>
</dbReference>
<comment type="caution">
    <text evidence="8">The sequence shown here is derived from an EMBL/GenBank/DDBJ whole genome shotgun (WGS) entry which is preliminary data.</text>
</comment>
<keyword evidence="6" id="KW-1133">Transmembrane helix</keyword>